<feature type="domain" description="TonB-dependent receptor plug" evidence="15">
    <location>
        <begin position="55"/>
        <end position="157"/>
    </location>
</feature>
<dbReference type="Gene3D" id="2.40.170.20">
    <property type="entry name" value="TonB-dependent receptor, beta-barrel domain"/>
    <property type="match status" value="1"/>
</dbReference>
<keyword evidence="8 12" id="KW-0798">TonB box</keyword>
<dbReference type="GO" id="GO:0009279">
    <property type="term" value="C:cell outer membrane"/>
    <property type="evidence" value="ECO:0007669"/>
    <property type="project" value="UniProtKB-SubCell"/>
</dbReference>
<keyword evidence="10 11" id="KW-0998">Cell outer membrane</keyword>
<evidence type="ECO:0000256" key="4">
    <source>
        <dbReference type="ARBA" id="ARBA00022496"/>
    </source>
</evidence>
<dbReference type="PATRIC" id="fig|305.92.peg.1656"/>
<comment type="similarity">
    <text evidence="11 12">Belongs to the TonB-dependent receptor family.</text>
</comment>
<evidence type="ECO:0000259" key="15">
    <source>
        <dbReference type="Pfam" id="PF07715"/>
    </source>
</evidence>
<keyword evidence="3 11" id="KW-1134">Transmembrane beta strand</keyword>
<keyword evidence="16" id="KW-0675">Receptor</keyword>
<keyword evidence="6" id="KW-0408">Iron</keyword>
<keyword evidence="4" id="KW-0410">Iron transport</keyword>
<evidence type="ECO:0000256" key="7">
    <source>
        <dbReference type="ARBA" id="ARBA00023065"/>
    </source>
</evidence>
<keyword evidence="9 11" id="KW-0472">Membrane</keyword>
<feature type="chain" id="PRO_5030009732" evidence="13">
    <location>
        <begin position="25"/>
        <end position="691"/>
    </location>
</feature>
<keyword evidence="13" id="KW-0732">Signal</keyword>
<evidence type="ECO:0000256" key="5">
    <source>
        <dbReference type="ARBA" id="ARBA00022692"/>
    </source>
</evidence>
<dbReference type="AlphaFoldDB" id="A0A0K1ZK98"/>
<accession>A0A0K1ZK98</accession>
<evidence type="ECO:0000259" key="14">
    <source>
        <dbReference type="Pfam" id="PF00593"/>
    </source>
</evidence>
<dbReference type="PROSITE" id="PS52016">
    <property type="entry name" value="TONB_DEPENDENT_REC_3"/>
    <property type="match status" value="1"/>
</dbReference>
<dbReference type="SUPFAM" id="SSF56935">
    <property type="entry name" value="Porins"/>
    <property type="match status" value="1"/>
</dbReference>
<evidence type="ECO:0000256" key="13">
    <source>
        <dbReference type="SAM" id="SignalP"/>
    </source>
</evidence>
<evidence type="ECO:0000256" key="8">
    <source>
        <dbReference type="ARBA" id="ARBA00023077"/>
    </source>
</evidence>
<protein>
    <submittedName>
        <fullName evidence="16">TonB-dependent receptor</fullName>
    </submittedName>
</protein>
<keyword evidence="2 11" id="KW-0813">Transport</keyword>
<sequence length="691" mass="74855">MGVSTLRGLLLAGSTLGAVGAAGAQDSATAAEPADVAQLAPVVVTGTKLDASGQTADSATSVASGARLQAAGVARTDELGKLFPELTVTPRSSRAYTLFGMRGTPSSDFYSPAVTVYVDGVPQDMAYFTQPLPDVEQVEVLRGPQGTLYGRAAQGGVINIVTKKPNNRFGAQASVDVNNLTRRTDLSVRGPLVKDLLYGDVSAYFDDRPGTLKNPATGADQLDSGREALGRARLRWTPRDTDLDATLSVSHDRYRSHEEYFQAYDLKDRHAIASSPFDLTEPSLTRTVTQAALSVDYYLRGWKLSSVSAYQDRRLERVLTTGNADPENQKTFSQELRVATSGDVKRPVDGVFGLYYEKQAFERDRGIAVPGVSAFLFPGPSRSESNLRSMAAFGEGVWHATERLDLTAGLRYGIDSADIHYNRTGAAALSFAGDKTFRSLTPKVSVGYQAAPGWRVYGLYSEGYKAGGFNRIADNSAGSIPYSAERLRNVEVGFQADLLGKRLRLDGALFHSRTSNLQAQVVSGLFQMLSNVGDARATGVELNGTWLATPDLTLRAGGAWTTSKIYSYSAPQGNLDLTGKRVPYVVPLSLRASGEYRFRPQGMQGRLRWNVGMTYSGDMWFDAANTLRQPAYALLDTSLSWDINKHLTVVGYVDNLTDRAVRTYAFSLGTFGTFAQYGQGRTIGLRLQARL</sequence>
<proteinExistence type="inferred from homology"/>
<dbReference type="InterPro" id="IPR000531">
    <property type="entry name" value="Beta-barrel_TonB"/>
</dbReference>
<comment type="subcellular location">
    <subcellularLocation>
        <location evidence="1 11">Cell outer membrane</location>
        <topology evidence="1 11">Multi-pass membrane protein</topology>
    </subcellularLocation>
</comment>
<feature type="domain" description="TonB-dependent receptor-like beta-barrel" evidence="14">
    <location>
        <begin position="225"/>
        <end position="656"/>
    </location>
</feature>
<keyword evidence="7" id="KW-0406">Ion transport</keyword>
<evidence type="ECO:0000256" key="11">
    <source>
        <dbReference type="PROSITE-ProRule" id="PRU01360"/>
    </source>
</evidence>
<evidence type="ECO:0000313" key="16">
    <source>
        <dbReference type="EMBL" id="CUV45548.1"/>
    </source>
</evidence>
<name>A0A0K1ZK98_RALSL</name>
<dbReference type="Pfam" id="PF00593">
    <property type="entry name" value="TonB_dep_Rec_b-barrel"/>
    <property type="match status" value="1"/>
</dbReference>
<keyword evidence="5 11" id="KW-0812">Transmembrane</keyword>
<dbReference type="InterPro" id="IPR036942">
    <property type="entry name" value="Beta-barrel_TonB_sf"/>
</dbReference>
<evidence type="ECO:0000256" key="9">
    <source>
        <dbReference type="ARBA" id="ARBA00023136"/>
    </source>
</evidence>
<evidence type="ECO:0000256" key="6">
    <source>
        <dbReference type="ARBA" id="ARBA00023004"/>
    </source>
</evidence>
<dbReference type="InterPro" id="IPR039426">
    <property type="entry name" value="TonB-dep_rcpt-like"/>
</dbReference>
<organism evidence="16">
    <name type="scientific">Ralstonia solanacearum</name>
    <name type="common">Pseudomonas solanacearum</name>
    <dbReference type="NCBI Taxonomy" id="305"/>
    <lineage>
        <taxon>Bacteria</taxon>
        <taxon>Pseudomonadati</taxon>
        <taxon>Pseudomonadota</taxon>
        <taxon>Betaproteobacteria</taxon>
        <taxon>Burkholderiales</taxon>
        <taxon>Burkholderiaceae</taxon>
        <taxon>Ralstonia</taxon>
        <taxon>Ralstonia solanacearum species complex</taxon>
    </lineage>
</organism>
<dbReference type="Pfam" id="PF07715">
    <property type="entry name" value="Plug"/>
    <property type="match status" value="1"/>
</dbReference>
<dbReference type="InterPro" id="IPR012910">
    <property type="entry name" value="Plug_dom"/>
</dbReference>
<dbReference type="CDD" id="cd01347">
    <property type="entry name" value="ligand_gated_channel"/>
    <property type="match status" value="1"/>
</dbReference>
<evidence type="ECO:0000256" key="2">
    <source>
        <dbReference type="ARBA" id="ARBA00022448"/>
    </source>
</evidence>
<evidence type="ECO:0000256" key="1">
    <source>
        <dbReference type="ARBA" id="ARBA00004571"/>
    </source>
</evidence>
<dbReference type="PANTHER" id="PTHR32552">
    <property type="entry name" value="FERRICHROME IRON RECEPTOR-RELATED"/>
    <property type="match status" value="1"/>
</dbReference>
<evidence type="ECO:0000256" key="12">
    <source>
        <dbReference type="RuleBase" id="RU003357"/>
    </source>
</evidence>
<gene>
    <name evidence="16" type="ORF">TO10_v1_370037</name>
</gene>
<feature type="signal peptide" evidence="13">
    <location>
        <begin position="1"/>
        <end position="24"/>
    </location>
</feature>
<dbReference type="PANTHER" id="PTHR32552:SF81">
    <property type="entry name" value="TONB-DEPENDENT OUTER MEMBRANE RECEPTOR"/>
    <property type="match status" value="1"/>
</dbReference>
<reference evidence="16" key="1">
    <citation type="submission" date="2015-10" db="EMBL/GenBank/DDBJ databases">
        <authorList>
            <person name="Gilbert D.G."/>
        </authorList>
    </citation>
    <scope>NUCLEOTIDE SEQUENCE</scope>
    <source>
        <strain evidence="16">Phyl III-seqv23</strain>
    </source>
</reference>
<evidence type="ECO:0000256" key="10">
    <source>
        <dbReference type="ARBA" id="ARBA00023237"/>
    </source>
</evidence>
<dbReference type="GO" id="GO:0006826">
    <property type="term" value="P:iron ion transport"/>
    <property type="evidence" value="ECO:0007669"/>
    <property type="project" value="UniProtKB-KW"/>
</dbReference>
<dbReference type="EMBL" id="LN899827">
    <property type="protein sequence ID" value="CUV45548.1"/>
    <property type="molecule type" value="Genomic_DNA"/>
</dbReference>
<evidence type="ECO:0000256" key="3">
    <source>
        <dbReference type="ARBA" id="ARBA00022452"/>
    </source>
</evidence>